<dbReference type="InterPro" id="IPR036770">
    <property type="entry name" value="Ankyrin_rpt-contain_sf"/>
</dbReference>
<name>A0A6A6UHY2_9PEZI</name>
<organism evidence="2 3">
    <name type="scientific">Microthyrium microscopicum</name>
    <dbReference type="NCBI Taxonomy" id="703497"/>
    <lineage>
        <taxon>Eukaryota</taxon>
        <taxon>Fungi</taxon>
        <taxon>Dikarya</taxon>
        <taxon>Ascomycota</taxon>
        <taxon>Pezizomycotina</taxon>
        <taxon>Dothideomycetes</taxon>
        <taxon>Dothideomycetes incertae sedis</taxon>
        <taxon>Microthyriales</taxon>
        <taxon>Microthyriaceae</taxon>
        <taxon>Microthyrium</taxon>
    </lineage>
</organism>
<evidence type="ECO:0000313" key="3">
    <source>
        <dbReference type="Proteomes" id="UP000799302"/>
    </source>
</evidence>
<feature type="repeat" description="ANK" evidence="1">
    <location>
        <begin position="39"/>
        <end position="63"/>
    </location>
</feature>
<reference evidence="2" key="1">
    <citation type="journal article" date="2020" name="Stud. Mycol.">
        <title>101 Dothideomycetes genomes: a test case for predicting lifestyles and emergence of pathogens.</title>
        <authorList>
            <person name="Haridas S."/>
            <person name="Albert R."/>
            <person name="Binder M."/>
            <person name="Bloem J."/>
            <person name="Labutti K."/>
            <person name="Salamov A."/>
            <person name="Andreopoulos B."/>
            <person name="Baker S."/>
            <person name="Barry K."/>
            <person name="Bills G."/>
            <person name="Bluhm B."/>
            <person name="Cannon C."/>
            <person name="Castanera R."/>
            <person name="Culley D."/>
            <person name="Daum C."/>
            <person name="Ezra D."/>
            <person name="Gonzalez J."/>
            <person name="Henrissat B."/>
            <person name="Kuo A."/>
            <person name="Liang C."/>
            <person name="Lipzen A."/>
            <person name="Lutzoni F."/>
            <person name="Magnuson J."/>
            <person name="Mondo S."/>
            <person name="Nolan M."/>
            <person name="Ohm R."/>
            <person name="Pangilinan J."/>
            <person name="Park H.-J."/>
            <person name="Ramirez L."/>
            <person name="Alfaro M."/>
            <person name="Sun H."/>
            <person name="Tritt A."/>
            <person name="Yoshinaga Y."/>
            <person name="Zwiers L.-H."/>
            <person name="Turgeon B."/>
            <person name="Goodwin S."/>
            <person name="Spatafora J."/>
            <person name="Crous P."/>
            <person name="Grigoriev I."/>
        </authorList>
    </citation>
    <scope>NUCLEOTIDE SEQUENCE</scope>
    <source>
        <strain evidence="2">CBS 115976</strain>
    </source>
</reference>
<dbReference type="Gene3D" id="1.25.40.20">
    <property type="entry name" value="Ankyrin repeat-containing domain"/>
    <property type="match status" value="1"/>
</dbReference>
<dbReference type="PROSITE" id="PS50297">
    <property type="entry name" value="ANK_REP_REGION"/>
    <property type="match status" value="2"/>
</dbReference>
<feature type="repeat" description="ANK" evidence="1">
    <location>
        <begin position="143"/>
        <end position="175"/>
    </location>
</feature>
<dbReference type="InterPro" id="IPR002110">
    <property type="entry name" value="Ankyrin_rpt"/>
</dbReference>
<keyword evidence="1" id="KW-0040">ANK repeat</keyword>
<proteinExistence type="predicted"/>
<keyword evidence="3" id="KW-1185">Reference proteome</keyword>
<dbReference type="PANTHER" id="PTHR24120">
    <property type="entry name" value="GH07239P"/>
    <property type="match status" value="1"/>
</dbReference>
<dbReference type="Pfam" id="PF12796">
    <property type="entry name" value="Ank_2"/>
    <property type="match status" value="2"/>
</dbReference>
<dbReference type="Proteomes" id="UP000799302">
    <property type="component" value="Unassembled WGS sequence"/>
</dbReference>
<evidence type="ECO:0000313" key="2">
    <source>
        <dbReference type="EMBL" id="KAF2671057.1"/>
    </source>
</evidence>
<dbReference type="PANTHER" id="PTHR24120:SF4">
    <property type="entry name" value="GH07239P"/>
    <property type="match status" value="1"/>
</dbReference>
<accession>A0A6A6UHY2</accession>
<dbReference type="SMART" id="SM00248">
    <property type="entry name" value="ANK"/>
    <property type="match status" value="4"/>
</dbReference>
<gene>
    <name evidence="2" type="ORF">BT63DRAFT_438595</name>
</gene>
<dbReference type="OrthoDB" id="823504at2759"/>
<dbReference type="PROSITE" id="PS50088">
    <property type="entry name" value="ANK_REPEAT"/>
    <property type="match status" value="2"/>
</dbReference>
<evidence type="ECO:0000256" key="1">
    <source>
        <dbReference type="PROSITE-ProRule" id="PRU00023"/>
    </source>
</evidence>
<dbReference type="AlphaFoldDB" id="A0A6A6UHY2"/>
<protein>
    <submittedName>
        <fullName evidence="2">Ankyrin</fullName>
    </submittedName>
</protein>
<dbReference type="EMBL" id="MU004233">
    <property type="protein sequence ID" value="KAF2671057.1"/>
    <property type="molecule type" value="Genomic_DNA"/>
</dbReference>
<dbReference type="SUPFAM" id="SSF48403">
    <property type="entry name" value="Ankyrin repeat"/>
    <property type="match status" value="1"/>
</dbReference>
<sequence>MIDLSKRLRRAIHLNDVLLCRRMIDANPSSIQNPDYADSSNTSLHLAAKLGHVDLVRLLIDAGHEDSGISLNTEFETPLMLACEAKQIETGLLLINIYPRCIPYINKNGMDALMLASRNGTLPLISPLLTATTPASITAHDKDGNTALHYASASGELKALRLLLQYGASPLAQNAYSWTPIAYSATTAAEAYFKQLVAEIERRRVEAVKDLREKEKARQAGVRLVTSSEEIGGRRASVRPRLESFSTLDEAGPPRVEWSPVERMAMTPTEGKAGGFYFGNISSRRRAGSGD</sequence>